<dbReference type="SMART" id="SM00645">
    <property type="entry name" value="Pept_C1"/>
    <property type="match status" value="1"/>
</dbReference>
<dbReference type="GeneID" id="103307611"/>
<dbReference type="InterPro" id="IPR025661">
    <property type="entry name" value="Pept_asp_AS"/>
</dbReference>
<dbReference type="OrthoDB" id="190265at2759"/>
<evidence type="ECO:0000313" key="4">
    <source>
        <dbReference type="Proteomes" id="UP000007819"/>
    </source>
</evidence>
<dbReference type="SMR" id="A0A8R2BAE5"/>
<dbReference type="InterPro" id="IPR013128">
    <property type="entry name" value="Peptidase_C1A"/>
</dbReference>
<evidence type="ECO:0000256" key="1">
    <source>
        <dbReference type="ARBA" id="ARBA00008455"/>
    </source>
</evidence>
<dbReference type="EnsemblMetazoa" id="XM_008191259.2">
    <property type="protein sequence ID" value="XP_008189481.2"/>
    <property type="gene ID" value="LOC103307611"/>
</dbReference>
<organism evidence="3 4">
    <name type="scientific">Acyrthosiphon pisum</name>
    <name type="common">Pea aphid</name>
    <dbReference type="NCBI Taxonomy" id="7029"/>
    <lineage>
        <taxon>Eukaryota</taxon>
        <taxon>Metazoa</taxon>
        <taxon>Ecdysozoa</taxon>
        <taxon>Arthropoda</taxon>
        <taxon>Hexapoda</taxon>
        <taxon>Insecta</taxon>
        <taxon>Pterygota</taxon>
        <taxon>Neoptera</taxon>
        <taxon>Paraneoptera</taxon>
        <taxon>Hemiptera</taxon>
        <taxon>Sternorrhyncha</taxon>
        <taxon>Aphidomorpha</taxon>
        <taxon>Aphidoidea</taxon>
        <taxon>Aphididae</taxon>
        <taxon>Macrosiphini</taxon>
        <taxon>Acyrthosiphon</taxon>
    </lineage>
</organism>
<feature type="domain" description="Peptidase C1A papain C-terminal" evidence="2">
    <location>
        <begin position="1"/>
        <end position="220"/>
    </location>
</feature>
<dbReference type="Gene3D" id="3.90.70.10">
    <property type="entry name" value="Cysteine proteinases"/>
    <property type="match status" value="1"/>
</dbReference>
<reference evidence="4" key="1">
    <citation type="submission" date="2010-06" db="EMBL/GenBank/DDBJ databases">
        <authorList>
            <person name="Jiang H."/>
            <person name="Abraham K."/>
            <person name="Ali S."/>
            <person name="Alsbrooks S.L."/>
            <person name="Anim B.N."/>
            <person name="Anosike U.S."/>
            <person name="Attaway T."/>
            <person name="Bandaranaike D.P."/>
            <person name="Battles P.K."/>
            <person name="Bell S.N."/>
            <person name="Bell A.V."/>
            <person name="Beltran B."/>
            <person name="Bickham C."/>
            <person name="Bustamante Y."/>
            <person name="Caleb T."/>
            <person name="Canada A."/>
            <person name="Cardenas V."/>
            <person name="Carter K."/>
            <person name="Chacko J."/>
            <person name="Chandrabose M.N."/>
            <person name="Chavez D."/>
            <person name="Chavez A."/>
            <person name="Chen L."/>
            <person name="Chu H.-S."/>
            <person name="Claassen K.J."/>
            <person name="Cockrell R."/>
            <person name="Collins M."/>
            <person name="Cooper J.A."/>
            <person name="Cree A."/>
            <person name="Curry S.M."/>
            <person name="Da Y."/>
            <person name="Dao M.D."/>
            <person name="Das B."/>
            <person name="Davila M.-L."/>
            <person name="Davy-Carroll L."/>
            <person name="Denson S."/>
            <person name="Dinh H."/>
            <person name="Ebong V.E."/>
            <person name="Edwards J.R."/>
            <person name="Egan A."/>
            <person name="El-Daye J."/>
            <person name="Escobedo L."/>
            <person name="Fernandez S."/>
            <person name="Fernando P.R."/>
            <person name="Flagg N."/>
            <person name="Forbes L.D."/>
            <person name="Fowler R.G."/>
            <person name="Fu Q."/>
            <person name="Gabisi R.A."/>
            <person name="Ganer J."/>
            <person name="Garbino Pronczuk A."/>
            <person name="Garcia R.M."/>
            <person name="Garner T."/>
            <person name="Garrett T.E."/>
            <person name="Gonzalez D.A."/>
            <person name="Hamid H."/>
            <person name="Hawkins E.S."/>
            <person name="Hirani K."/>
            <person name="Hogues M.E."/>
            <person name="Hollins B."/>
            <person name="Hsiao C.-H."/>
            <person name="Jabil R."/>
            <person name="James M.L."/>
            <person name="Jhangiani S.N."/>
            <person name="Johnson B."/>
            <person name="Johnson Q."/>
            <person name="Joshi V."/>
            <person name="Kalu J.B."/>
            <person name="Kam C."/>
            <person name="Kashfia A."/>
            <person name="Keebler J."/>
            <person name="Kisamo H."/>
            <person name="Kovar C.L."/>
            <person name="Lago L.A."/>
            <person name="Lai C.-Y."/>
            <person name="Laidlaw J."/>
            <person name="Lara F."/>
            <person name="Le T.-K."/>
            <person name="Lee S.L."/>
            <person name="Legall F.H."/>
            <person name="Lemon S.J."/>
            <person name="Lewis L.R."/>
            <person name="Li B."/>
            <person name="Liu Y."/>
            <person name="Liu Y.-S."/>
            <person name="Lopez J."/>
            <person name="Lozado R.J."/>
            <person name="Lu J."/>
            <person name="Madu R.C."/>
            <person name="Maheshwari M."/>
            <person name="Maheshwari R."/>
            <person name="Malloy K."/>
            <person name="Martinez E."/>
            <person name="Mathew T."/>
            <person name="Mercado I.C."/>
            <person name="Mercado C."/>
            <person name="Meyer B."/>
            <person name="Montgomery K."/>
            <person name="Morgan M.B."/>
            <person name="Munidasa M."/>
            <person name="Nazareth L.V."/>
            <person name="Nelson J."/>
            <person name="Ng B.M."/>
            <person name="Nguyen N.B."/>
            <person name="Nguyen P.Q."/>
            <person name="Nguyen T."/>
            <person name="Obregon M."/>
            <person name="Okwuonu G.O."/>
            <person name="Onwere C.G."/>
            <person name="Orozco G."/>
            <person name="Parra A."/>
            <person name="Patel S."/>
            <person name="Patil S."/>
            <person name="Perez A."/>
            <person name="Perez Y."/>
            <person name="Pham C."/>
            <person name="Primus E.L."/>
            <person name="Pu L.-L."/>
            <person name="Puazo M."/>
            <person name="Qin X."/>
            <person name="Quiroz J.B."/>
            <person name="Reese J."/>
            <person name="Richards S."/>
            <person name="Rives C.M."/>
            <person name="Robberts R."/>
            <person name="Ruiz S.J."/>
            <person name="Ruiz M.J."/>
            <person name="Santibanez J."/>
            <person name="Schneider B.W."/>
            <person name="Sisson I."/>
            <person name="Smith M."/>
            <person name="Sodergren E."/>
            <person name="Song X.-Z."/>
            <person name="Song B.B."/>
            <person name="Summersgill H."/>
            <person name="Thelus R."/>
            <person name="Thornton R.D."/>
            <person name="Trejos Z.Y."/>
            <person name="Usmani K."/>
            <person name="Vattathil S."/>
            <person name="Villasana D."/>
            <person name="Walker D.L."/>
            <person name="Wang S."/>
            <person name="Wang K."/>
            <person name="White C.S."/>
            <person name="Williams A.C."/>
            <person name="Williamson J."/>
            <person name="Wilson K."/>
            <person name="Woghiren I.O."/>
            <person name="Woodworth J.R."/>
            <person name="Worley K.C."/>
            <person name="Wright R.A."/>
            <person name="Wu W."/>
            <person name="Young L."/>
            <person name="Zhang L."/>
            <person name="Zhang J."/>
            <person name="Zhu Y."/>
            <person name="Muzny D.M."/>
            <person name="Weinstock G."/>
            <person name="Gibbs R.A."/>
        </authorList>
    </citation>
    <scope>NUCLEOTIDE SEQUENCE [LARGE SCALE GENOMIC DNA]</scope>
    <source>
        <strain evidence="4">LSR1</strain>
    </source>
</reference>
<dbReference type="KEGG" id="api:103307611"/>
<keyword evidence="4" id="KW-1185">Reference proteome</keyword>
<dbReference type="GO" id="GO:0006508">
    <property type="term" value="P:proteolysis"/>
    <property type="evidence" value="ECO:0007669"/>
    <property type="project" value="InterPro"/>
</dbReference>
<sequence>MNDRICIASQGNITALYSPQKLVSCCEDCGNGCSGGYTAAAWRYILKKGIVTGGDYGSNEGCQPWLVQPCNASTTAADPSSVLGPHGVCGGDPATTPKCDLSCYNARHEGKYLDDIIKAKKVFTFDGCSARKNLRKHGPYVVTMRVYEDFLAYKSGVYHHVTGDYLGLLSVRMIGWGLEGGQAFWLLANSWGTSWGDKGFFKIRRFVNECWIENFRYAGVPNL</sequence>
<dbReference type="PROSITE" id="PS00640">
    <property type="entry name" value="THIOL_PROTEASE_ASN"/>
    <property type="match status" value="1"/>
</dbReference>
<dbReference type="PANTHER" id="PTHR12411">
    <property type="entry name" value="CYSTEINE PROTEASE FAMILY C1-RELATED"/>
    <property type="match status" value="1"/>
</dbReference>
<dbReference type="Pfam" id="PF00112">
    <property type="entry name" value="Peptidase_C1"/>
    <property type="match status" value="1"/>
</dbReference>
<comment type="similarity">
    <text evidence="1">Belongs to the peptidase C1 family.</text>
</comment>
<evidence type="ECO:0000259" key="2">
    <source>
        <dbReference type="SMART" id="SM00645"/>
    </source>
</evidence>
<proteinExistence type="inferred from homology"/>
<name>A0A8R2BAE5_ACYPI</name>
<reference evidence="3" key="2">
    <citation type="submission" date="2022-06" db="UniProtKB">
        <authorList>
            <consortium name="EnsemblMetazoa"/>
        </authorList>
    </citation>
    <scope>IDENTIFICATION</scope>
</reference>
<dbReference type="AlphaFoldDB" id="A0A8R2BAE5"/>
<dbReference type="GO" id="GO:0008234">
    <property type="term" value="F:cysteine-type peptidase activity"/>
    <property type="evidence" value="ECO:0007669"/>
    <property type="project" value="InterPro"/>
</dbReference>
<dbReference type="RefSeq" id="XP_008189481.2">
    <property type="nucleotide sequence ID" value="XM_008191259.2"/>
</dbReference>
<accession>A0A8R2BAE5</accession>
<evidence type="ECO:0000313" key="3">
    <source>
        <dbReference type="EnsemblMetazoa" id="XP_008189481.2"/>
    </source>
</evidence>
<dbReference type="InterPro" id="IPR000668">
    <property type="entry name" value="Peptidase_C1A_C"/>
</dbReference>
<dbReference type="InterPro" id="IPR038765">
    <property type="entry name" value="Papain-like_cys_pep_sf"/>
</dbReference>
<dbReference type="Proteomes" id="UP000007819">
    <property type="component" value="Unassembled WGS sequence"/>
</dbReference>
<protein>
    <recommendedName>
        <fullName evidence="2">Peptidase C1A papain C-terminal domain-containing protein</fullName>
    </recommendedName>
</protein>
<dbReference type="SUPFAM" id="SSF54001">
    <property type="entry name" value="Cysteine proteinases"/>
    <property type="match status" value="1"/>
</dbReference>